<protein>
    <submittedName>
        <fullName evidence="5">Transketolase</fullName>
    </submittedName>
</protein>
<evidence type="ECO:0000313" key="6">
    <source>
        <dbReference type="Proteomes" id="UP000051063"/>
    </source>
</evidence>
<keyword evidence="3" id="KW-0786">Thiamine pyrophosphate</keyword>
<evidence type="ECO:0000259" key="4">
    <source>
        <dbReference type="Pfam" id="PF00456"/>
    </source>
</evidence>
<proteinExistence type="inferred from homology"/>
<feature type="domain" description="Transketolase N-terminal" evidence="4">
    <location>
        <begin position="18"/>
        <end position="269"/>
    </location>
</feature>
<sequence>MKPVERLLLESREAELRQLAKEIRRNVIKTVYHARAGHIGGPLSATDVLTALYFEVMNIRPQDPTWEGRDRFVLSKGHSAIALYCTLAERGYFSKDELHTFDEINSRLQAHPDMTVLPGLDMSTGSLGQGISSAVGIALGAKLKQAPFHTYCMIGDGESQEGQVWEAADIASKYALDNLTIFMDYNQLQQYGWAGSNGRVRQIPVLQPEARWQAFGFHVIQIDGYDMQQIVQACQDAKQTKGKPTIIIAETKKGKGVSFMEGDYLWHSRVPTDQELALAMAELEEGAV</sequence>
<dbReference type="RefSeq" id="WP_055744083.1">
    <property type="nucleotide sequence ID" value="NZ_LJJB01000007.1"/>
</dbReference>
<comment type="similarity">
    <text evidence="2">Belongs to the transketolase family.</text>
</comment>
<comment type="cofactor">
    <cofactor evidence="1">
        <name>thiamine diphosphate</name>
        <dbReference type="ChEBI" id="CHEBI:58937"/>
    </cofactor>
</comment>
<dbReference type="Proteomes" id="UP000051063">
    <property type="component" value="Unassembled WGS sequence"/>
</dbReference>
<evidence type="ECO:0000313" key="5">
    <source>
        <dbReference type="EMBL" id="KQL49765.1"/>
    </source>
</evidence>
<dbReference type="SUPFAM" id="SSF52518">
    <property type="entry name" value="Thiamin diphosphate-binding fold (THDP-binding)"/>
    <property type="match status" value="1"/>
</dbReference>
<dbReference type="Gene3D" id="3.40.50.970">
    <property type="match status" value="1"/>
</dbReference>
<evidence type="ECO:0000256" key="3">
    <source>
        <dbReference type="ARBA" id="ARBA00023052"/>
    </source>
</evidence>
<reference evidence="5 6" key="1">
    <citation type="submission" date="2015-09" db="EMBL/GenBank/DDBJ databases">
        <title>Genome sequencing project for genomic taxonomy and phylogenomics of Bacillus-like bacteria.</title>
        <authorList>
            <person name="Liu B."/>
            <person name="Wang J."/>
            <person name="Zhu Y."/>
            <person name="Liu G."/>
            <person name="Chen Q."/>
            <person name="Chen Z."/>
            <person name="Lan J."/>
            <person name="Che J."/>
            <person name="Ge C."/>
            <person name="Shi H."/>
            <person name="Pan Z."/>
            <person name="Liu X."/>
        </authorList>
    </citation>
    <scope>NUCLEOTIDE SEQUENCE [LARGE SCALE GENOMIC DNA]</scope>
    <source>
        <strain evidence="5 6">DSM 8552</strain>
    </source>
</reference>
<name>A0ABR5NDY7_BRECH</name>
<organism evidence="5 6">
    <name type="scientific">Brevibacillus choshinensis</name>
    <dbReference type="NCBI Taxonomy" id="54911"/>
    <lineage>
        <taxon>Bacteria</taxon>
        <taxon>Bacillati</taxon>
        <taxon>Bacillota</taxon>
        <taxon>Bacilli</taxon>
        <taxon>Bacillales</taxon>
        <taxon>Paenibacillaceae</taxon>
        <taxon>Brevibacillus</taxon>
    </lineage>
</organism>
<dbReference type="Pfam" id="PF00456">
    <property type="entry name" value="Transketolase_N"/>
    <property type="match status" value="1"/>
</dbReference>
<dbReference type="InterPro" id="IPR029061">
    <property type="entry name" value="THDP-binding"/>
</dbReference>
<evidence type="ECO:0000256" key="1">
    <source>
        <dbReference type="ARBA" id="ARBA00001964"/>
    </source>
</evidence>
<dbReference type="PANTHER" id="PTHR47514">
    <property type="entry name" value="TRANSKETOLASE N-TERMINAL SECTION-RELATED"/>
    <property type="match status" value="1"/>
</dbReference>
<comment type="caution">
    <text evidence="5">The sequence shown here is derived from an EMBL/GenBank/DDBJ whole genome shotgun (WGS) entry which is preliminary data.</text>
</comment>
<dbReference type="PANTHER" id="PTHR47514:SF1">
    <property type="entry name" value="TRANSKETOLASE N-TERMINAL SECTION-RELATED"/>
    <property type="match status" value="1"/>
</dbReference>
<keyword evidence="6" id="KW-1185">Reference proteome</keyword>
<dbReference type="CDD" id="cd02012">
    <property type="entry name" value="TPP_TK"/>
    <property type="match status" value="1"/>
</dbReference>
<gene>
    <name evidence="5" type="ORF">AN963_08640</name>
</gene>
<dbReference type="EMBL" id="LJJB01000007">
    <property type="protein sequence ID" value="KQL49765.1"/>
    <property type="molecule type" value="Genomic_DNA"/>
</dbReference>
<evidence type="ECO:0000256" key="2">
    <source>
        <dbReference type="ARBA" id="ARBA00007131"/>
    </source>
</evidence>
<dbReference type="InterPro" id="IPR005474">
    <property type="entry name" value="Transketolase_N"/>
</dbReference>
<accession>A0ABR5NDY7</accession>